<dbReference type="RefSeq" id="WP_305009606.1">
    <property type="nucleotide sequence ID" value="NZ_JAUQSX010000001.1"/>
</dbReference>
<dbReference type="Proteomes" id="UP001167796">
    <property type="component" value="Unassembled WGS sequence"/>
</dbReference>
<name>A0ABT9A6S1_9BACT</name>
<proteinExistence type="predicted"/>
<dbReference type="Pfam" id="PF13585">
    <property type="entry name" value="CHU_C"/>
    <property type="match status" value="1"/>
</dbReference>
<evidence type="ECO:0000313" key="3">
    <source>
        <dbReference type="Proteomes" id="UP001167796"/>
    </source>
</evidence>
<protein>
    <submittedName>
        <fullName evidence="2">Gliding motility-associated C-terminal domain-containing protein</fullName>
    </submittedName>
</protein>
<gene>
    <name evidence="2" type="ORF">Q5H92_01040</name>
</gene>
<accession>A0ABT9A6S1</accession>
<comment type="caution">
    <text evidence="2">The sequence shown here is derived from an EMBL/GenBank/DDBJ whole genome shotgun (WGS) entry which is preliminary data.</text>
</comment>
<reference evidence="2" key="1">
    <citation type="submission" date="2023-07" db="EMBL/GenBank/DDBJ databases">
        <authorList>
            <person name="Kim M.K."/>
        </authorList>
    </citation>
    <scope>NUCLEOTIDE SEQUENCE</scope>
    <source>
        <strain evidence="2">M29</strain>
    </source>
</reference>
<sequence length="580" mass="59916">MRTKITHLAFLLALLGAGALRTARAQTVYVPAAVTGYTADVVAEGAGTVASQTTNTVDRGNSAVRWCFATTNFVNPSGQRPTRALPPSGLITSISTPGLTYQMGPFTGNNSLRIDGASSGTLTLTNPQPCSEVMVLATEGNGNTVGKTFVVTFTDGTSQTFNNIVVPDWFGGTITPAIIVGSRVNRPDDVIDNPANDPRIYEVRLTLSVSNYSRSVQSVSVTKTSTDPVLNVMGISLGSNCLGVPTGGTAVASPATVCPGLPVVLGLTGASATGGITYQWQASTNGGTTFTDIAGATTTFFTVRPTVSTQYRAVVTCRLQSSNSTVVNVTVPPTVATVTYAAGPFCQGNAGGPTQTALPTSFTPTGGIFTSTTGLVLDAATGAVNLSTSTPGTYTVTYTIPNSCQAVASTSITLVRTVAALAYPGSSFCRVGTTGAPTFSPQGGTFTSTAGLSLNPSTGAIDLGSSTAGNYTVSYTSSGACPATATAALTVKSDALPTFPNVLTPNGDTKNDELKLTISDVTGYHIRVFNRWGRKVYEGYDAAKGWKAEDNSAGMYYYQVEYADCAGRQQLHKTWIEVVK</sequence>
<evidence type="ECO:0000313" key="2">
    <source>
        <dbReference type="EMBL" id="MDO7844925.1"/>
    </source>
</evidence>
<feature type="chain" id="PRO_5046784243" evidence="1">
    <location>
        <begin position="26"/>
        <end position="580"/>
    </location>
</feature>
<dbReference type="EMBL" id="JAUQSX010000001">
    <property type="protein sequence ID" value="MDO7844925.1"/>
    <property type="molecule type" value="Genomic_DNA"/>
</dbReference>
<dbReference type="Gene3D" id="2.60.40.2700">
    <property type="match status" value="1"/>
</dbReference>
<keyword evidence="1" id="KW-0732">Signal</keyword>
<feature type="signal peptide" evidence="1">
    <location>
        <begin position="1"/>
        <end position="25"/>
    </location>
</feature>
<evidence type="ECO:0000256" key="1">
    <source>
        <dbReference type="SAM" id="SignalP"/>
    </source>
</evidence>
<organism evidence="2 3">
    <name type="scientific">Hymenobacter mellowenesis</name>
    <dbReference type="NCBI Taxonomy" id="3063995"/>
    <lineage>
        <taxon>Bacteria</taxon>
        <taxon>Pseudomonadati</taxon>
        <taxon>Bacteroidota</taxon>
        <taxon>Cytophagia</taxon>
        <taxon>Cytophagales</taxon>
        <taxon>Hymenobacteraceae</taxon>
        <taxon>Hymenobacter</taxon>
    </lineage>
</organism>
<keyword evidence="3" id="KW-1185">Reference proteome</keyword>